<gene>
    <name evidence="3" type="ORF">LG45_07770</name>
</gene>
<evidence type="ECO:0000313" key="4">
    <source>
        <dbReference type="Proteomes" id="UP000029554"/>
    </source>
</evidence>
<feature type="domain" description="Peptidase M61 catalytic" evidence="1">
    <location>
        <begin position="312"/>
        <end position="418"/>
    </location>
</feature>
<evidence type="ECO:0000259" key="2">
    <source>
        <dbReference type="Pfam" id="PF17899"/>
    </source>
</evidence>
<name>A0A095U0Q5_9FLAO</name>
<dbReference type="InterPro" id="IPR007963">
    <property type="entry name" value="Peptidase_M61_catalytic"/>
</dbReference>
<dbReference type="EMBL" id="JRHH01000003">
    <property type="protein sequence ID" value="KGD68183.1"/>
    <property type="molecule type" value="Genomic_DNA"/>
</dbReference>
<dbReference type="SUPFAM" id="SSF55486">
    <property type="entry name" value="Metalloproteases ('zincins'), catalytic domain"/>
    <property type="match status" value="1"/>
</dbReference>
<keyword evidence="4" id="KW-1185">Reference proteome</keyword>
<dbReference type="Gene3D" id="2.60.40.3650">
    <property type="match status" value="1"/>
</dbReference>
<evidence type="ECO:0000313" key="3">
    <source>
        <dbReference type="EMBL" id="KGD68183.1"/>
    </source>
</evidence>
<accession>A0A095U0Q5</accession>
<organism evidence="3 4">
    <name type="scientific">Flavobacterium aquatile LMG 4008 = ATCC 11947</name>
    <dbReference type="NCBI Taxonomy" id="1453498"/>
    <lineage>
        <taxon>Bacteria</taxon>
        <taxon>Pseudomonadati</taxon>
        <taxon>Bacteroidota</taxon>
        <taxon>Flavobacteriia</taxon>
        <taxon>Flavobacteriales</taxon>
        <taxon>Flavobacteriaceae</taxon>
        <taxon>Flavobacterium</taxon>
    </lineage>
</organism>
<proteinExistence type="predicted"/>
<sequence length="620" mass="68785">MKKILLSLTIAALVLSCKSGSNTVSKKEINEIGVTIDLNNVVDDKVLVTVKVPTITSDEIVYQLPKIIPGTYSEDDYGKYIDDLKAFDKKGNPIAVTKKDVNSWTIADAKNLDKVTYLVNDTYDIEKGGGFGGNEVFSPAGTNIDAGKNFMLNNHGFVGYFSDKKDLTYKVTVLHPETLFGATSLTDTDASATSDLFVTQRYNDLVDNPIMYSKPDFTSFTVDGMEILFSVYSANGKHTAKSLSGDLEKTMRAQKKFLGPINSNKKYTVLLYLSDMKKKDAKGFGALEHNTSTTVVFPEMMPAGSLGEQIKDVVSHEFFHIVTPLSVHSNEIHYFDFNTPKMSKHLWMYEGVTEYFANLFQINQGLIDEDDFYQRMVSKIKNAKRLNDKMPFTKMSANVLDKPYKDQYLNVYEKGALIAMCIDITIREKSNGERGILDLMQKLSNEFGSSKPFSDDELFDKIVALTYPEVGTFLTTYVDGETPIPYDEYFAKVGVANTTIKKPGNPFLNGTSPSISGIPATKEIVVRANTDLTPFLTNIGAKGEDVILSLNGKDYNLDSISEMMQSVQAWKEGETVTMKIKRAGKEQTLTGKAIIPITESQGYNAADASKNNLKQAWLKG</sequence>
<dbReference type="eggNOG" id="COG3975">
    <property type="taxonomic scope" value="Bacteria"/>
</dbReference>
<dbReference type="Pfam" id="PF05299">
    <property type="entry name" value="Peptidase_M61"/>
    <property type="match status" value="1"/>
</dbReference>
<dbReference type="InterPro" id="IPR036034">
    <property type="entry name" value="PDZ_sf"/>
</dbReference>
<dbReference type="AlphaFoldDB" id="A0A095U0Q5"/>
<dbReference type="Gene3D" id="2.30.42.10">
    <property type="match status" value="1"/>
</dbReference>
<dbReference type="RefSeq" id="WP_035125833.1">
    <property type="nucleotide sequence ID" value="NZ_JRHH01000003.1"/>
</dbReference>
<feature type="domain" description="Peptidase M61 N-terminal" evidence="2">
    <location>
        <begin position="34"/>
        <end position="214"/>
    </location>
</feature>
<dbReference type="OrthoDB" id="9778516at2"/>
<dbReference type="InterPro" id="IPR040756">
    <property type="entry name" value="Peptidase_M61_N"/>
</dbReference>
<dbReference type="PROSITE" id="PS51257">
    <property type="entry name" value="PROKAR_LIPOPROTEIN"/>
    <property type="match status" value="1"/>
</dbReference>
<comment type="caution">
    <text evidence="3">The sequence shown here is derived from an EMBL/GenBank/DDBJ whole genome shotgun (WGS) entry which is preliminary data.</text>
</comment>
<dbReference type="STRING" id="1453498.LG45_07770"/>
<protein>
    <submittedName>
        <fullName evidence="3">Peptidase M61</fullName>
    </submittedName>
</protein>
<dbReference type="Pfam" id="PF17899">
    <property type="entry name" value="Peptidase_M61_N"/>
    <property type="match status" value="1"/>
</dbReference>
<evidence type="ECO:0000259" key="1">
    <source>
        <dbReference type="Pfam" id="PF05299"/>
    </source>
</evidence>
<dbReference type="Proteomes" id="UP000029554">
    <property type="component" value="Unassembled WGS sequence"/>
</dbReference>
<dbReference type="InterPro" id="IPR027268">
    <property type="entry name" value="Peptidase_M4/M1_CTD_sf"/>
</dbReference>
<reference evidence="3 4" key="1">
    <citation type="submission" date="2014-09" db="EMBL/GenBank/DDBJ databases">
        <title>Whole Genome Shotgun of Flavobacterium aquatile LMG 4008.</title>
        <authorList>
            <person name="Gale A.N."/>
            <person name="Pipes S.E."/>
            <person name="Newman J.D."/>
        </authorList>
    </citation>
    <scope>NUCLEOTIDE SEQUENCE [LARGE SCALE GENOMIC DNA]</scope>
    <source>
        <strain evidence="3 4">LMG 4008</strain>
    </source>
</reference>
<dbReference type="Gene3D" id="1.10.390.10">
    <property type="entry name" value="Neutral Protease Domain 2"/>
    <property type="match status" value="1"/>
</dbReference>
<dbReference type="SUPFAM" id="SSF50156">
    <property type="entry name" value="PDZ domain-like"/>
    <property type="match status" value="1"/>
</dbReference>